<name>A0A225B696_TALAT</name>
<feature type="coiled-coil region" evidence="1">
    <location>
        <begin position="434"/>
        <end position="538"/>
    </location>
</feature>
<protein>
    <submittedName>
        <fullName evidence="3">Uncharacterized protein</fullName>
    </submittedName>
</protein>
<feature type="compositionally biased region" description="Gly residues" evidence="2">
    <location>
        <begin position="808"/>
        <end position="823"/>
    </location>
</feature>
<dbReference type="InterPro" id="IPR039915">
    <property type="entry name" value="TACC"/>
</dbReference>
<evidence type="ECO:0000313" key="4">
    <source>
        <dbReference type="Proteomes" id="UP000214365"/>
    </source>
</evidence>
<feature type="region of interest" description="Disordered" evidence="2">
    <location>
        <begin position="365"/>
        <end position="386"/>
    </location>
</feature>
<evidence type="ECO:0000256" key="1">
    <source>
        <dbReference type="SAM" id="Coils"/>
    </source>
</evidence>
<feature type="compositionally biased region" description="Low complexity" evidence="2">
    <location>
        <begin position="769"/>
        <end position="793"/>
    </location>
</feature>
<evidence type="ECO:0000256" key="2">
    <source>
        <dbReference type="SAM" id="MobiDB-lite"/>
    </source>
</evidence>
<feature type="region of interest" description="Disordered" evidence="2">
    <location>
        <begin position="714"/>
        <end position="733"/>
    </location>
</feature>
<organism evidence="3 4">
    <name type="scientific">Talaromyces atroroseus</name>
    <dbReference type="NCBI Taxonomy" id="1441469"/>
    <lineage>
        <taxon>Eukaryota</taxon>
        <taxon>Fungi</taxon>
        <taxon>Dikarya</taxon>
        <taxon>Ascomycota</taxon>
        <taxon>Pezizomycotina</taxon>
        <taxon>Eurotiomycetes</taxon>
        <taxon>Eurotiomycetidae</taxon>
        <taxon>Eurotiales</taxon>
        <taxon>Trichocomaceae</taxon>
        <taxon>Talaromyces</taxon>
        <taxon>Talaromyces sect. Trachyspermi</taxon>
    </lineage>
</organism>
<gene>
    <name evidence="3" type="ORF">UA08_02614</name>
</gene>
<accession>A0A225B696</accession>
<dbReference type="OrthoDB" id="5367584at2759"/>
<feature type="compositionally biased region" description="Low complexity" evidence="2">
    <location>
        <begin position="829"/>
        <end position="844"/>
    </location>
</feature>
<feature type="region of interest" description="Disordered" evidence="2">
    <location>
        <begin position="739"/>
        <end position="857"/>
    </location>
</feature>
<feature type="coiled-coil region" evidence="1">
    <location>
        <begin position="562"/>
        <end position="630"/>
    </location>
</feature>
<feature type="region of interest" description="Disordered" evidence="2">
    <location>
        <begin position="1"/>
        <end position="63"/>
    </location>
</feature>
<comment type="caution">
    <text evidence="3">The sequence shown here is derived from an EMBL/GenBank/DDBJ whole genome shotgun (WGS) entry which is preliminary data.</text>
</comment>
<feature type="region of interest" description="Disordered" evidence="2">
    <location>
        <begin position="305"/>
        <end position="344"/>
    </location>
</feature>
<sequence>MALSPLSPSHGNSRVRYSSPAAHVTPSTVLRRRGIDEIMSSTDQHDKENASPKPAKRALYSYDGSADDYDDTYDYELKHSATTTAATAAAHSSNSITEYGGGDGDMTEDLNLNAGPPSSPFQIDARDDTVDMNRLQAMTMSTSRRTLPEKKLGPEIYIDEEDRLDGEFDHNAQNFVQSKAYETAPEMSEIDNAAAKSYDCDDQNDDGDSVIQNESKPMETPQIGNSIMEERLNEEMSTVAHLVSDDEPNAKINNNDPHDNDPMDDTCFSTFSAVPNVDMTLFAKLGASPTKKIVESPAVSRTPAYARRSKVSTPATAHRRGFIDNADTSPTPQRRGHPSHDDSMNLLDFSDSVNYFQRVSQRFSMSGNRASMSPRRRSPFKPRESMRSPAKYNLLDFDIPPPATPMSIPSITPRELESLKSGFLSEISSLKATVSGKEAEVSSLKQAVADAERRVGEALEEVRNEAIRKEALEVEQAEWERRGKEMETVLREVRAEIIDGECERERLTKKNEEAERLKEQLEGKIVELESQLDAAEKAAAANPVANSASEGDIYGNNSNQGMMTAEQSAKEVQEAVERVARELHTLYKGKHETKVAALKKSYEARWEKRVREAENKLREASEEVERLKTERDASMSGPLINPNMSVLSAAIGGGRENEELETENKVLSAQIKGLEEQLAVIKKDNEQLHAELKVERSEKGELVAAVDEWLAMQQQAQTAPLPPSANSREVSNSSSYYIASEQEAPPSSSSNNTHKKDDQTQAQQPNTFRRSISRSSTTSSLRPPSSGNSSNSNNEKRSRLSMYSGSSSSGGGHTRHNSGGGNGRSIAMPSSSAGSTTATPGRSGIMSSIERMGMGGR</sequence>
<dbReference type="GO" id="GO:0007052">
    <property type="term" value="P:mitotic spindle organization"/>
    <property type="evidence" value="ECO:0007669"/>
    <property type="project" value="InterPro"/>
</dbReference>
<dbReference type="GO" id="GO:0005737">
    <property type="term" value="C:cytoplasm"/>
    <property type="evidence" value="ECO:0007669"/>
    <property type="project" value="TreeGrafter"/>
</dbReference>
<proteinExistence type="predicted"/>
<dbReference type="STRING" id="1441469.A0A225B696"/>
<feature type="compositionally biased region" description="Polar residues" evidence="2">
    <location>
        <begin position="1"/>
        <end position="16"/>
    </location>
</feature>
<dbReference type="Proteomes" id="UP000214365">
    <property type="component" value="Unassembled WGS sequence"/>
</dbReference>
<dbReference type="PANTHER" id="PTHR13924">
    <property type="entry name" value="TRANSFORMING ACIDIC COILED-COIL CONTAINING PROTEIN 1/2"/>
    <property type="match status" value="1"/>
</dbReference>
<feature type="coiled-coil region" evidence="1">
    <location>
        <begin position="657"/>
        <end position="698"/>
    </location>
</feature>
<dbReference type="AlphaFoldDB" id="A0A225B696"/>
<keyword evidence="1" id="KW-0175">Coiled coil</keyword>
<dbReference type="PANTHER" id="PTHR13924:SF10">
    <property type="entry name" value="TRANSFORMING ACIDIC COILED-COIL PROTEIN, ISOFORM K"/>
    <property type="match status" value="1"/>
</dbReference>
<evidence type="ECO:0000313" key="3">
    <source>
        <dbReference type="EMBL" id="OKL62395.1"/>
    </source>
</evidence>
<feature type="compositionally biased region" description="Low complexity" evidence="2">
    <location>
        <begin position="724"/>
        <end position="733"/>
    </location>
</feature>
<dbReference type="Pfam" id="PF12709">
    <property type="entry name" value="Fungal_TACC"/>
    <property type="match status" value="1"/>
</dbReference>
<feature type="compositionally biased region" description="Low complexity" evidence="2">
    <location>
        <begin position="739"/>
        <end position="752"/>
    </location>
</feature>
<feature type="region of interest" description="Disordered" evidence="2">
    <location>
        <begin position="84"/>
        <end position="122"/>
    </location>
</feature>
<dbReference type="RefSeq" id="XP_020122516.1">
    <property type="nucleotide sequence ID" value="XM_020264675.1"/>
</dbReference>
<keyword evidence="4" id="KW-1185">Reference proteome</keyword>
<reference evidence="3 4" key="1">
    <citation type="submission" date="2015-06" db="EMBL/GenBank/DDBJ databases">
        <title>Talaromyces atroroseus IBT 11181 draft genome.</title>
        <authorList>
            <person name="Rasmussen K.B."/>
            <person name="Rasmussen S."/>
            <person name="Petersen B."/>
            <person name="Sicheritz-Ponten T."/>
            <person name="Mortensen U.H."/>
            <person name="Thrane U."/>
        </authorList>
    </citation>
    <scope>NUCLEOTIDE SEQUENCE [LARGE SCALE GENOMIC DNA]</scope>
    <source>
        <strain evidence="3 4">IBT 11181</strain>
    </source>
</reference>
<dbReference type="EMBL" id="LFMY01000003">
    <property type="protein sequence ID" value="OKL62395.1"/>
    <property type="molecule type" value="Genomic_DNA"/>
</dbReference>
<dbReference type="InterPro" id="IPR024312">
    <property type="entry name" value="TACC_fungi"/>
</dbReference>
<dbReference type="GeneID" id="31002369"/>